<dbReference type="EMBL" id="MH898673">
    <property type="protein sequence ID" value="AYQ93667.1"/>
    <property type="molecule type" value="Genomic_DNA"/>
</dbReference>
<reference evidence="2" key="1">
    <citation type="journal article" date="2018" name="Sci. Rep.">
        <title>Dynamic evolution of inverted repeats in Euglenophyta plastid genomes.</title>
        <authorList>
            <person name="Karnkowska A."/>
            <person name="Bennett M.S."/>
            <person name="Triemer R.E."/>
        </authorList>
    </citation>
    <scope>NUCLEOTIDE SEQUENCE</scope>
</reference>
<evidence type="ECO:0000313" key="2">
    <source>
        <dbReference type="EMBL" id="AYQ93667.1"/>
    </source>
</evidence>
<dbReference type="RefSeq" id="YP_009538690.1">
    <property type="nucleotide sequence ID" value="NC_039927.1"/>
</dbReference>
<protein>
    <submittedName>
        <fullName evidence="2">RoaA</fullName>
    </submittedName>
</protein>
<organism evidence="2">
    <name type="scientific">Phacus pleuronectes</name>
    <dbReference type="NCBI Taxonomy" id="102908"/>
    <lineage>
        <taxon>Eukaryota</taxon>
        <taxon>Discoba</taxon>
        <taxon>Euglenozoa</taxon>
        <taxon>Euglenida</taxon>
        <taxon>Spirocuta</taxon>
        <taxon>Euglenophyceae</taxon>
        <taxon>Euglenales</taxon>
        <taxon>Phacaceae</taxon>
        <taxon>Phacus</taxon>
    </lineage>
</organism>
<evidence type="ECO:0000256" key="1">
    <source>
        <dbReference type="SAM" id="Phobius"/>
    </source>
</evidence>
<accession>A0A3G3LLT2</accession>
<keyword evidence="1" id="KW-0812">Transmembrane</keyword>
<proteinExistence type="predicted"/>
<keyword evidence="2" id="KW-0150">Chloroplast</keyword>
<feature type="transmembrane region" description="Helical" evidence="1">
    <location>
        <begin position="201"/>
        <end position="224"/>
    </location>
</feature>
<feature type="transmembrane region" description="Helical" evidence="1">
    <location>
        <begin position="265"/>
        <end position="290"/>
    </location>
</feature>
<feature type="transmembrane region" description="Helical" evidence="1">
    <location>
        <begin position="6"/>
        <end position="24"/>
    </location>
</feature>
<feature type="transmembrane region" description="Helical" evidence="1">
    <location>
        <begin position="159"/>
        <end position="181"/>
    </location>
</feature>
<keyword evidence="1" id="KW-1133">Transmembrane helix</keyword>
<keyword evidence="2" id="KW-0934">Plastid</keyword>
<name>A0A3G3LLT2_9EUGL</name>
<geneLocation type="chloroplast" evidence="2"/>
<dbReference type="AlphaFoldDB" id="A0A3G3LLT2"/>
<sequence length="533" mass="65362">MLFSIFERNILLFQFSIFLSFSSNKFRIVRNKQRLILISLFTKLKVVRDIFFQKSSLFFLEENSFISSYKKLQLVFSMRKNFIVKPFKKVYVSKKYGSSYFFQVPDFYDCCYQSLWNFSVLPILDTFSDRLSFGFKPYRNCLDYFFVLKSWFKFMEKKFLWSVNLQINPILFSFSIFKNILIEKNCLKNWLNKNLILGKYFLENSFFIGSIFFSLMNFLFNGLVRINTVLKLNFFVKKISPFYIFSEDFVVKNNIYFKRFLLIRYFNYFFIFGFGTFSILNIKNLFIIFFKNKGIFFNFFDFQINSIFKGVDYFGWNIFLTRKYFLLSEISRDVIRNYKLKIKNIFKYNKSTSLFFLLNLINTEINFWKNIYKFSDFFVEISSEMDLYVYRLFWNLLKRRHPRRPNTWIYSKYWKFSFGTYKFFLFDNKIGRFLFLNTHFDSTCKLYTLPSSLNIYNIYNYDKLNCIWFKKFQYNLHSIYRILWIKQSGLCFFCKRILEYSNVTKFKIIKLNLIKKLSFMSNFVLVHRWCSLS</sequence>
<keyword evidence="1" id="KW-0472">Membrane</keyword>
<dbReference type="GeneID" id="38458650"/>